<dbReference type="InParanoid" id="A0A7N2KV65"/>
<organism evidence="1 2">
    <name type="scientific">Quercus lobata</name>
    <name type="common">Valley oak</name>
    <dbReference type="NCBI Taxonomy" id="97700"/>
    <lineage>
        <taxon>Eukaryota</taxon>
        <taxon>Viridiplantae</taxon>
        <taxon>Streptophyta</taxon>
        <taxon>Embryophyta</taxon>
        <taxon>Tracheophyta</taxon>
        <taxon>Spermatophyta</taxon>
        <taxon>Magnoliopsida</taxon>
        <taxon>eudicotyledons</taxon>
        <taxon>Gunneridae</taxon>
        <taxon>Pentapetalae</taxon>
        <taxon>rosids</taxon>
        <taxon>fabids</taxon>
        <taxon>Fagales</taxon>
        <taxon>Fagaceae</taxon>
        <taxon>Quercus</taxon>
    </lineage>
</organism>
<name>A0A7N2KV65_QUELO</name>
<dbReference type="AlphaFoldDB" id="A0A7N2KV65"/>
<keyword evidence="2" id="KW-1185">Reference proteome</keyword>
<sequence length="108" mass="12657">MSTPFGHPRQKRETCAHLLWECPFAQNVWAMVKDRAQKCSNEVQDFFHLFQCLGDKLTKKDLEQWAALSWALWNAWNKVYFEKVQPQPKAIVEGALMLLETYQRVAVS</sequence>
<proteinExistence type="predicted"/>
<dbReference type="EnsemblPlants" id="QL02p033692:mrna">
    <property type="protein sequence ID" value="QL02p033692:mrna"/>
    <property type="gene ID" value="QL02p033692"/>
</dbReference>
<accession>A0A7N2KV65</accession>
<evidence type="ECO:0000313" key="1">
    <source>
        <dbReference type="EnsemblPlants" id="QL02p033692:mrna"/>
    </source>
</evidence>
<protein>
    <recommendedName>
        <fullName evidence="3">Reverse transcriptase zinc-binding domain-containing protein</fullName>
    </recommendedName>
</protein>
<evidence type="ECO:0008006" key="3">
    <source>
        <dbReference type="Google" id="ProtNLM"/>
    </source>
</evidence>
<reference evidence="1" key="2">
    <citation type="submission" date="2021-01" db="UniProtKB">
        <authorList>
            <consortium name="EnsemblPlants"/>
        </authorList>
    </citation>
    <scope>IDENTIFICATION</scope>
</reference>
<reference evidence="2" key="1">
    <citation type="journal article" date="2016" name="G3 (Bethesda)">
        <title>First Draft Assembly and Annotation of the Genome of a California Endemic Oak Quercus lobata Nee (Fagaceae).</title>
        <authorList>
            <person name="Sork V.L."/>
            <person name="Fitz-Gibbon S.T."/>
            <person name="Puiu D."/>
            <person name="Crepeau M."/>
            <person name="Gugger P.F."/>
            <person name="Sherman R."/>
            <person name="Stevens K."/>
            <person name="Langley C.H."/>
            <person name="Pellegrini M."/>
            <person name="Salzberg S.L."/>
        </authorList>
    </citation>
    <scope>NUCLEOTIDE SEQUENCE [LARGE SCALE GENOMIC DNA]</scope>
    <source>
        <strain evidence="2">cv. SW786</strain>
    </source>
</reference>
<evidence type="ECO:0000313" key="2">
    <source>
        <dbReference type="Proteomes" id="UP000594261"/>
    </source>
</evidence>
<dbReference type="Gramene" id="QL02p033692:mrna">
    <property type="protein sequence ID" value="QL02p033692:mrna"/>
    <property type="gene ID" value="QL02p033692"/>
</dbReference>
<dbReference type="Proteomes" id="UP000594261">
    <property type="component" value="Chromosome 2"/>
</dbReference>